<dbReference type="PANTHER" id="PTHR20930">
    <property type="entry name" value="OVARIAN CARCINOMA ANTIGEN CA125-RELATED"/>
    <property type="match status" value="1"/>
</dbReference>
<dbReference type="InParanoid" id="A0A1V9X3W3"/>
<dbReference type="AlphaFoldDB" id="A0A1V9X3W3"/>
<dbReference type="Pfam" id="PF16158">
    <property type="entry name" value="N_BRCA1_IG"/>
    <property type="match status" value="1"/>
</dbReference>
<dbReference type="OrthoDB" id="6416720at2759"/>
<dbReference type="GO" id="GO:0016236">
    <property type="term" value="P:macroautophagy"/>
    <property type="evidence" value="ECO:0007669"/>
    <property type="project" value="TreeGrafter"/>
</dbReference>
<evidence type="ECO:0000313" key="2">
    <source>
        <dbReference type="EMBL" id="OQR68299.1"/>
    </source>
</evidence>
<name>A0A1V9X3W3_9ACAR</name>
<dbReference type="GO" id="GO:0043130">
    <property type="term" value="F:ubiquitin binding"/>
    <property type="evidence" value="ECO:0007669"/>
    <property type="project" value="TreeGrafter"/>
</dbReference>
<proteinExistence type="predicted"/>
<dbReference type="CDD" id="cd14947">
    <property type="entry name" value="NBR1_like"/>
    <property type="match status" value="1"/>
</dbReference>
<dbReference type="STRING" id="418985.A0A1V9X3W3"/>
<dbReference type="EMBL" id="MNPL01025379">
    <property type="protein sequence ID" value="OQR68299.1"/>
    <property type="molecule type" value="Genomic_DNA"/>
</dbReference>
<sequence>MDSFEDERRFIQGHRVLVAEVKTVSHELACQFIEDKTFPDWSVVEPSVVIEKGWRVRNTGTRDWPPGTCLQQCWGELNMSDTAIIPLLKVDEEGVIRAPISLPGYNKHYQVYFRLYHPDHGYFGHKLWCNVIVRKDSSVQVGV</sequence>
<evidence type="ECO:0000259" key="1">
    <source>
        <dbReference type="Pfam" id="PF16158"/>
    </source>
</evidence>
<dbReference type="Gene3D" id="2.60.40.10">
    <property type="entry name" value="Immunoglobulins"/>
    <property type="match status" value="1"/>
</dbReference>
<evidence type="ECO:0000313" key="3">
    <source>
        <dbReference type="Proteomes" id="UP000192247"/>
    </source>
</evidence>
<feature type="domain" description="Nbr1 FW" evidence="1">
    <location>
        <begin position="37"/>
        <end position="133"/>
    </location>
</feature>
<dbReference type="InterPro" id="IPR013783">
    <property type="entry name" value="Ig-like_fold"/>
</dbReference>
<accession>A0A1V9X3W3</accession>
<comment type="caution">
    <text evidence="2">The sequence shown here is derived from an EMBL/GenBank/DDBJ whole genome shotgun (WGS) entry which is preliminary data.</text>
</comment>
<dbReference type="InterPro" id="IPR032350">
    <property type="entry name" value="Nbr1_FW"/>
</dbReference>
<dbReference type="Proteomes" id="UP000192247">
    <property type="component" value="Unassembled WGS sequence"/>
</dbReference>
<protein>
    <recommendedName>
        <fullName evidence="1">Nbr1 FW domain-containing protein</fullName>
    </recommendedName>
</protein>
<organism evidence="2 3">
    <name type="scientific">Tropilaelaps mercedesae</name>
    <dbReference type="NCBI Taxonomy" id="418985"/>
    <lineage>
        <taxon>Eukaryota</taxon>
        <taxon>Metazoa</taxon>
        <taxon>Ecdysozoa</taxon>
        <taxon>Arthropoda</taxon>
        <taxon>Chelicerata</taxon>
        <taxon>Arachnida</taxon>
        <taxon>Acari</taxon>
        <taxon>Parasitiformes</taxon>
        <taxon>Mesostigmata</taxon>
        <taxon>Gamasina</taxon>
        <taxon>Dermanyssoidea</taxon>
        <taxon>Laelapidae</taxon>
        <taxon>Tropilaelaps</taxon>
    </lineage>
</organism>
<gene>
    <name evidence="2" type="ORF">BIW11_04583</name>
</gene>
<dbReference type="PANTHER" id="PTHR20930:SF2">
    <property type="entry name" value="NEXT TO BRCA1 GENE 1 PROTEIN"/>
    <property type="match status" value="1"/>
</dbReference>
<dbReference type="GO" id="GO:0000407">
    <property type="term" value="C:phagophore assembly site"/>
    <property type="evidence" value="ECO:0007669"/>
    <property type="project" value="TreeGrafter"/>
</dbReference>
<reference evidence="2 3" key="1">
    <citation type="journal article" date="2017" name="Gigascience">
        <title>Draft genome of the honey bee ectoparasitic mite, Tropilaelaps mercedesae, is shaped by the parasitic life history.</title>
        <authorList>
            <person name="Dong X."/>
            <person name="Armstrong S.D."/>
            <person name="Xia D."/>
            <person name="Makepeace B.L."/>
            <person name="Darby A.C."/>
            <person name="Kadowaki T."/>
        </authorList>
    </citation>
    <scope>NUCLEOTIDE SEQUENCE [LARGE SCALE GENOMIC DNA]</scope>
    <source>
        <strain evidence="2">Wuxi-XJTLU</strain>
    </source>
</reference>
<keyword evidence="3" id="KW-1185">Reference proteome</keyword>